<keyword evidence="3" id="KW-1185">Reference proteome</keyword>
<feature type="region of interest" description="Disordered" evidence="1">
    <location>
        <begin position="114"/>
        <end position="136"/>
    </location>
</feature>
<comment type="caution">
    <text evidence="2">The sequence shown here is derived from an EMBL/GenBank/DDBJ whole genome shotgun (WGS) entry which is preliminary data.</text>
</comment>
<dbReference type="RefSeq" id="WP_344287853.1">
    <property type="nucleotide sequence ID" value="NZ_BAAAHV010000031.1"/>
</dbReference>
<proteinExistence type="predicted"/>
<evidence type="ECO:0000256" key="1">
    <source>
        <dbReference type="SAM" id="MobiDB-lite"/>
    </source>
</evidence>
<evidence type="ECO:0000313" key="3">
    <source>
        <dbReference type="Proteomes" id="UP001597542"/>
    </source>
</evidence>
<dbReference type="Proteomes" id="UP001597542">
    <property type="component" value="Unassembled WGS sequence"/>
</dbReference>
<accession>A0ABW5IED7</accession>
<sequence length="136" mass="14869">MWEDVEFSVFHPWESQPRQGGFSLDAGAAKEILQDLLEYQDRLLSMKRKVTALCAMKPPSKDPSTTAMHVAMVGDGSGKQGAFSYGGGHIDLQLRYVEELAERIRKALAAIGQNEQDQTKTVQNVNPGAHSPGKIG</sequence>
<evidence type="ECO:0000313" key="2">
    <source>
        <dbReference type="EMBL" id="MFD2487301.1"/>
    </source>
</evidence>
<feature type="compositionally biased region" description="Polar residues" evidence="1">
    <location>
        <begin position="114"/>
        <end position="126"/>
    </location>
</feature>
<gene>
    <name evidence="2" type="ORF">ACFSUT_44000</name>
</gene>
<dbReference type="EMBL" id="JBHUKQ010000026">
    <property type="protein sequence ID" value="MFD2487301.1"/>
    <property type="molecule type" value="Genomic_DNA"/>
</dbReference>
<name>A0ABW5IED7_9PSEU</name>
<organism evidence="2 3">
    <name type="scientific">Amycolatopsis albidoflavus</name>
    <dbReference type="NCBI Taxonomy" id="102226"/>
    <lineage>
        <taxon>Bacteria</taxon>
        <taxon>Bacillati</taxon>
        <taxon>Actinomycetota</taxon>
        <taxon>Actinomycetes</taxon>
        <taxon>Pseudonocardiales</taxon>
        <taxon>Pseudonocardiaceae</taxon>
        <taxon>Amycolatopsis</taxon>
    </lineage>
</organism>
<protein>
    <submittedName>
        <fullName evidence="2">Uncharacterized protein</fullName>
    </submittedName>
</protein>
<reference evidence="3" key="1">
    <citation type="journal article" date="2019" name="Int. J. Syst. Evol. Microbiol.">
        <title>The Global Catalogue of Microorganisms (GCM) 10K type strain sequencing project: providing services to taxonomists for standard genome sequencing and annotation.</title>
        <authorList>
            <consortium name="The Broad Institute Genomics Platform"/>
            <consortium name="The Broad Institute Genome Sequencing Center for Infectious Disease"/>
            <person name="Wu L."/>
            <person name="Ma J."/>
        </authorList>
    </citation>
    <scope>NUCLEOTIDE SEQUENCE [LARGE SCALE GENOMIC DNA]</scope>
    <source>
        <strain evidence="3">CGMCC 4.7638</strain>
    </source>
</reference>